<evidence type="ECO:0000313" key="3">
    <source>
        <dbReference type="Proteomes" id="UP000821837"/>
    </source>
</evidence>
<feature type="region of interest" description="Disordered" evidence="1">
    <location>
        <begin position="332"/>
        <end position="351"/>
    </location>
</feature>
<gene>
    <name evidence="2" type="ORF">HPB52_023266</name>
</gene>
<evidence type="ECO:0008006" key="4">
    <source>
        <dbReference type="Google" id="ProtNLM"/>
    </source>
</evidence>
<dbReference type="EMBL" id="JABSTV010001247">
    <property type="protein sequence ID" value="KAH7973252.1"/>
    <property type="molecule type" value="Genomic_DNA"/>
</dbReference>
<feature type="compositionally biased region" description="Low complexity" evidence="1">
    <location>
        <begin position="39"/>
        <end position="50"/>
    </location>
</feature>
<dbReference type="Proteomes" id="UP000821837">
    <property type="component" value="Chromosome 11"/>
</dbReference>
<feature type="compositionally biased region" description="Basic residues" evidence="1">
    <location>
        <begin position="1"/>
        <end position="10"/>
    </location>
</feature>
<accession>A0A9D4QB95</accession>
<sequence>MDMSRSRKRPRPEDSSDDEADGPRKLVLADPSTEEDTTSDSTTSQQSAESDSSEDSLPTSGDNSASPPSAASHVTEPAAHTPAAVPALADDTAVSEGPEEEMDDGNTSPPHSSRNGVSAIRINHKRNIVAAAVTTECLEQLLAVKELKGILVSAREPSDHRTSTGFLHGADGEPTDASLLPGIDSSVPVLSATREGSTVTLRVNGPVPPEYVTPFLVQFRVRPARPLQCCQCGRFGHVKETCNWPNGCIHYGQAQRGEENCQRQRCVNCGRPHSADTPACPHWQQERRVATIMASSTAPLSRKGVRAVVVREELQQDQVPRTEGYSYASVVQGSTTPSAPVQTAPPSRTSRPLLPAVRRQSWHSACSTISRNPDGARGWRLLRALLASSRALSQVLLVAVLLRVSIKVLVERLANRFADRPPVPPTLSLPTATTSPPTHLAPPCVDG</sequence>
<dbReference type="VEuPathDB" id="VectorBase:RSAN_029781"/>
<feature type="compositionally biased region" description="Polar residues" evidence="1">
    <location>
        <begin position="57"/>
        <end position="69"/>
    </location>
</feature>
<protein>
    <recommendedName>
        <fullName evidence="4">CCHC-type domain-containing protein</fullName>
    </recommendedName>
</protein>
<feature type="region of interest" description="Disordered" evidence="1">
    <location>
        <begin position="420"/>
        <end position="447"/>
    </location>
</feature>
<evidence type="ECO:0000313" key="2">
    <source>
        <dbReference type="EMBL" id="KAH7973252.1"/>
    </source>
</evidence>
<comment type="caution">
    <text evidence="2">The sequence shown here is derived from an EMBL/GenBank/DDBJ whole genome shotgun (WGS) entry which is preliminary data.</text>
</comment>
<feature type="region of interest" description="Disordered" evidence="1">
    <location>
        <begin position="1"/>
        <end position="116"/>
    </location>
</feature>
<organism evidence="2 3">
    <name type="scientific">Rhipicephalus sanguineus</name>
    <name type="common">Brown dog tick</name>
    <name type="synonym">Ixodes sanguineus</name>
    <dbReference type="NCBI Taxonomy" id="34632"/>
    <lineage>
        <taxon>Eukaryota</taxon>
        <taxon>Metazoa</taxon>
        <taxon>Ecdysozoa</taxon>
        <taxon>Arthropoda</taxon>
        <taxon>Chelicerata</taxon>
        <taxon>Arachnida</taxon>
        <taxon>Acari</taxon>
        <taxon>Parasitiformes</taxon>
        <taxon>Ixodida</taxon>
        <taxon>Ixodoidea</taxon>
        <taxon>Ixodidae</taxon>
        <taxon>Rhipicephalinae</taxon>
        <taxon>Rhipicephalus</taxon>
        <taxon>Rhipicephalus</taxon>
    </lineage>
</organism>
<dbReference type="AlphaFoldDB" id="A0A9D4QB95"/>
<reference evidence="2" key="2">
    <citation type="submission" date="2021-09" db="EMBL/GenBank/DDBJ databases">
        <authorList>
            <person name="Jia N."/>
            <person name="Wang J."/>
            <person name="Shi W."/>
            <person name="Du L."/>
            <person name="Sun Y."/>
            <person name="Zhan W."/>
            <person name="Jiang J."/>
            <person name="Wang Q."/>
            <person name="Zhang B."/>
            <person name="Ji P."/>
            <person name="Sakyi L.B."/>
            <person name="Cui X."/>
            <person name="Yuan T."/>
            <person name="Jiang B."/>
            <person name="Yang W."/>
            <person name="Lam T.T.-Y."/>
            <person name="Chang Q."/>
            <person name="Ding S."/>
            <person name="Wang X."/>
            <person name="Zhu J."/>
            <person name="Ruan X."/>
            <person name="Zhao L."/>
            <person name="Wei J."/>
            <person name="Que T."/>
            <person name="Du C."/>
            <person name="Cheng J."/>
            <person name="Dai P."/>
            <person name="Han X."/>
            <person name="Huang E."/>
            <person name="Gao Y."/>
            <person name="Liu J."/>
            <person name="Shao H."/>
            <person name="Ye R."/>
            <person name="Li L."/>
            <person name="Wei W."/>
            <person name="Wang X."/>
            <person name="Wang C."/>
            <person name="Huo Q."/>
            <person name="Li W."/>
            <person name="Guo W."/>
            <person name="Chen H."/>
            <person name="Chen S."/>
            <person name="Zhou L."/>
            <person name="Zhou L."/>
            <person name="Ni X."/>
            <person name="Tian J."/>
            <person name="Zhou Y."/>
            <person name="Sheng Y."/>
            <person name="Liu T."/>
            <person name="Pan Y."/>
            <person name="Xia L."/>
            <person name="Li J."/>
            <person name="Zhao F."/>
            <person name="Cao W."/>
        </authorList>
    </citation>
    <scope>NUCLEOTIDE SEQUENCE</scope>
    <source>
        <strain evidence="2">Rsan-2018</strain>
        <tissue evidence="2">Larvae</tissue>
    </source>
</reference>
<feature type="compositionally biased region" description="Low complexity" evidence="1">
    <location>
        <begin position="428"/>
        <end position="447"/>
    </location>
</feature>
<keyword evidence="3" id="KW-1185">Reference proteome</keyword>
<proteinExistence type="predicted"/>
<feature type="compositionally biased region" description="Polar residues" evidence="1">
    <location>
        <begin position="105"/>
        <end position="116"/>
    </location>
</feature>
<evidence type="ECO:0000256" key="1">
    <source>
        <dbReference type="SAM" id="MobiDB-lite"/>
    </source>
</evidence>
<reference evidence="2" key="1">
    <citation type="journal article" date="2020" name="Cell">
        <title>Large-Scale Comparative Analyses of Tick Genomes Elucidate Their Genetic Diversity and Vector Capacities.</title>
        <authorList>
            <consortium name="Tick Genome and Microbiome Consortium (TIGMIC)"/>
            <person name="Jia N."/>
            <person name="Wang J."/>
            <person name="Shi W."/>
            <person name="Du L."/>
            <person name="Sun Y."/>
            <person name="Zhan W."/>
            <person name="Jiang J.F."/>
            <person name="Wang Q."/>
            <person name="Zhang B."/>
            <person name="Ji P."/>
            <person name="Bell-Sakyi L."/>
            <person name="Cui X.M."/>
            <person name="Yuan T.T."/>
            <person name="Jiang B.G."/>
            <person name="Yang W.F."/>
            <person name="Lam T.T."/>
            <person name="Chang Q.C."/>
            <person name="Ding S.J."/>
            <person name="Wang X.J."/>
            <person name="Zhu J.G."/>
            <person name="Ruan X.D."/>
            <person name="Zhao L."/>
            <person name="Wei J.T."/>
            <person name="Ye R.Z."/>
            <person name="Que T.C."/>
            <person name="Du C.H."/>
            <person name="Zhou Y.H."/>
            <person name="Cheng J.X."/>
            <person name="Dai P.F."/>
            <person name="Guo W.B."/>
            <person name="Han X.H."/>
            <person name="Huang E.J."/>
            <person name="Li L.F."/>
            <person name="Wei W."/>
            <person name="Gao Y.C."/>
            <person name="Liu J.Z."/>
            <person name="Shao H.Z."/>
            <person name="Wang X."/>
            <person name="Wang C.C."/>
            <person name="Yang T.C."/>
            <person name="Huo Q.B."/>
            <person name="Li W."/>
            <person name="Chen H.Y."/>
            <person name="Chen S.E."/>
            <person name="Zhou L.G."/>
            <person name="Ni X.B."/>
            <person name="Tian J.H."/>
            <person name="Sheng Y."/>
            <person name="Liu T."/>
            <person name="Pan Y.S."/>
            <person name="Xia L.Y."/>
            <person name="Li J."/>
            <person name="Zhao F."/>
            <person name="Cao W.C."/>
        </authorList>
    </citation>
    <scope>NUCLEOTIDE SEQUENCE</scope>
    <source>
        <strain evidence="2">Rsan-2018</strain>
    </source>
</reference>
<feature type="compositionally biased region" description="Low complexity" evidence="1">
    <location>
        <begin position="77"/>
        <end position="89"/>
    </location>
</feature>
<name>A0A9D4QB95_RHISA</name>
<feature type="compositionally biased region" description="Polar residues" evidence="1">
    <location>
        <begin position="332"/>
        <end position="350"/>
    </location>
</feature>